<dbReference type="GO" id="GO:0000009">
    <property type="term" value="F:alpha-1,6-mannosyltransferase activity"/>
    <property type="evidence" value="ECO:0007669"/>
    <property type="project" value="TreeGrafter"/>
</dbReference>
<evidence type="ECO:0000256" key="3">
    <source>
        <dbReference type="ARBA" id="ARBA00022679"/>
    </source>
</evidence>
<evidence type="ECO:0000313" key="6">
    <source>
        <dbReference type="Proteomes" id="UP001215712"/>
    </source>
</evidence>
<sequence>MQFAVPPRKSPHPLPGARSSRLPLYRRKQLKTIGLFAFALLVILYLLTHLSSSSSSIATPAGTAGPVVIVTLLDREHWSESYINKIVANREDYAKRHDYTNFFATYSEYDEAVGDAPKSWATIPAVRHAMAKYPNAAYFFHLSPHALFMNPSKSLKSHILERNQLESVMLKDVPVVPPDSIIRTFAHLREKDVDFITTQDSEDLTPSSFVLKNGDFARYLLDLWFEPLFRNYNFQKAEIHGLDHIIQWHPTVLARTALVPQRALNAYSKDSRGAGPDGTYQDGDFLIRFPGCDDMEGKECAELEPYYIIWQKKLKSIRS</sequence>
<dbReference type="GO" id="GO:0000136">
    <property type="term" value="C:mannan polymerase complex"/>
    <property type="evidence" value="ECO:0007669"/>
    <property type="project" value="TreeGrafter"/>
</dbReference>
<gene>
    <name evidence="5" type="ORF">N7493_011509</name>
</gene>
<dbReference type="AlphaFoldDB" id="A0AAD6HAX9"/>
<comment type="caution">
    <text evidence="5">The sequence shown here is derived from an EMBL/GenBank/DDBJ whole genome shotgun (WGS) entry which is preliminary data.</text>
</comment>
<keyword evidence="4" id="KW-0472">Membrane</keyword>
<comment type="similarity">
    <text evidence="1">Belongs to the glycosyltransferase 34 family.</text>
</comment>
<evidence type="ECO:0000256" key="1">
    <source>
        <dbReference type="ARBA" id="ARBA00005664"/>
    </source>
</evidence>
<dbReference type="PANTHER" id="PTHR31306:SF10">
    <property type="entry name" value="ALPHA-1,6-MANNOSYLTRANSFERASE MNN11-RELATED"/>
    <property type="match status" value="1"/>
</dbReference>
<proteinExistence type="inferred from homology"/>
<keyword evidence="4" id="KW-1133">Transmembrane helix</keyword>
<feature type="transmembrane region" description="Helical" evidence="4">
    <location>
        <begin position="30"/>
        <end position="47"/>
    </location>
</feature>
<dbReference type="Proteomes" id="UP001215712">
    <property type="component" value="Unassembled WGS sequence"/>
</dbReference>
<accession>A0AAD6HAX9</accession>
<keyword evidence="6" id="KW-1185">Reference proteome</keyword>
<keyword evidence="3" id="KW-0808">Transferase</keyword>
<reference evidence="5" key="2">
    <citation type="submission" date="2023-01" db="EMBL/GenBank/DDBJ databases">
        <authorList>
            <person name="Petersen C."/>
        </authorList>
    </citation>
    <scope>NUCLEOTIDE SEQUENCE</scope>
    <source>
        <strain evidence="5">IBT 17514</strain>
    </source>
</reference>
<organism evidence="5 6">
    <name type="scientific">Penicillium malachiteum</name>
    <dbReference type="NCBI Taxonomy" id="1324776"/>
    <lineage>
        <taxon>Eukaryota</taxon>
        <taxon>Fungi</taxon>
        <taxon>Dikarya</taxon>
        <taxon>Ascomycota</taxon>
        <taxon>Pezizomycotina</taxon>
        <taxon>Eurotiomycetes</taxon>
        <taxon>Eurotiomycetidae</taxon>
        <taxon>Eurotiales</taxon>
        <taxon>Aspergillaceae</taxon>
        <taxon>Penicillium</taxon>
    </lineage>
</organism>
<dbReference type="PANTHER" id="PTHR31306">
    <property type="entry name" value="ALPHA-1,6-MANNOSYLTRANSFERASE MNN11-RELATED"/>
    <property type="match status" value="1"/>
</dbReference>
<name>A0AAD6HAX9_9EURO</name>
<dbReference type="Pfam" id="PF05637">
    <property type="entry name" value="Glyco_transf_34"/>
    <property type="match status" value="1"/>
</dbReference>
<keyword evidence="4" id="KW-0812">Transmembrane</keyword>
<dbReference type="GO" id="GO:0006487">
    <property type="term" value="P:protein N-linked glycosylation"/>
    <property type="evidence" value="ECO:0007669"/>
    <property type="project" value="TreeGrafter"/>
</dbReference>
<evidence type="ECO:0008006" key="7">
    <source>
        <dbReference type="Google" id="ProtNLM"/>
    </source>
</evidence>
<evidence type="ECO:0000256" key="2">
    <source>
        <dbReference type="ARBA" id="ARBA00022676"/>
    </source>
</evidence>
<dbReference type="FunFam" id="3.90.550.10:FF:000149">
    <property type="entry name" value="Alpha-1,6-mannosyltransferase subunit"/>
    <property type="match status" value="1"/>
</dbReference>
<dbReference type="Gene3D" id="3.90.550.10">
    <property type="entry name" value="Spore Coat Polysaccharide Biosynthesis Protein SpsA, Chain A"/>
    <property type="match status" value="1"/>
</dbReference>
<dbReference type="InterPro" id="IPR029044">
    <property type="entry name" value="Nucleotide-diphossugar_trans"/>
</dbReference>
<keyword evidence="2" id="KW-0328">Glycosyltransferase</keyword>
<reference evidence="5" key="1">
    <citation type="journal article" date="2023" name="IMA Fungus">
        <title>Comparative genomic study of the Penicillium genus elucidates a diverse pangenome and 15 lateral gene transfer events.</title>
        <authorList>
            <person name="Petersen C."/>
            <person name="Sorensen T."/>
            <person name="Nielsen M.R."/>
            <person name="Sondergaard T.E."/>
            <person name="Sorensen J.L."/>
            <person name="Fitzpatrick D.A."/>
            <person name="Frisvad J.C."/>
            <person name="Nielsen K.L."/>
        </authorList>
    </citation>
    <scope>NUCLEOTIDE SEQUENCE</scope>
    <source>
        <strain evidence="5">IBT 17514</strain>
    </source>
</reference>
<evidence type="ECO:0000313" key="5">
    <source>
        <dbReference type="EMBL" id="KAJ5703584.1"/>
    </source>
</evidence>
<dbReference type="InterPro" id="IPR008630">
    <property type="entry name" value="Glyco_trans_34"/>
</dbReference>
<dbReference type="EMBL" id="JAQJAN010000021">
    <property type="protein sequence ID" value="KAJ5703584.1"/>
    <property type="molecule type" value="Genomic_DNA"/>
</dbReference>
<protein>
    <recommendedName>
        <fullName evidence="7">Alpha-1,6-mannosyltransferase subunit</fullName>
    </recommendedName>
</protein>
<evidence type="ECO:0000256" key="4">
    <source>
        <dbReference type="SAM" id="Phobius"/>
    </source>
</evidence>